<protein>
    <submittedName>
        <fullName evidence="2">Tripartite-type tricarboxylate transporter receptor subunit TctC</fullName>
    </submittedName>
</protein>
<keyword evidence="2" id="KW-0675">Receptor</keyword>
<dbReference type="Pfam" id="PF03401">
    <property type="entry name" value="TctC"/>
    <property type="match status" value="1"/>
</dbReference>
<keyword evidence="3" id="KW-1185">Reference proteome</keyword>
<sequence length="336" mass="34778">MGGCSFIPDTDMTRFHTTRRSVLQALGAGAAAFALPARAQWPDKPIKIIVTFPPGGGSDVVARLMAEQLAKKLGQPVVVDNKPGAGGTIGGALVAASPADGYTLMLSNTTPIALGPFTVEKQPYDPLTAFTHVASLGGAPLVVMASKPSGIKSFAEFEAAARKAGPMDFGSGGPGSVGHIHGELMKKALGINLVHVPYRGGAPMTTDLIANTIPIGIDVVTAYVPFFKSGQLVPLAVTGAQRSPLLPDVPSVTELNRPTLVLENFFGLSGPARLPSDITARLHAACNEVLVLPEVQKRLIDLGIVARPETTAAFEALVKAQVGTFEPAVKGAGIRL</sequence>
<dbReference type="CDD" id="cd07012">
    <property type="entry name" value="PBP2_Bug_TTT"/>
    <property type="match status" value="1"/>
</dbReference>
<dbReference type="InterPro" id="IPR042100">
    <property type="entry name" value="Bug_dom1"/>
</dbReference>
<dbReference type="Proteomes" id="UP001267710">
    <property type="component" value="Unassembled WGS sequence"/>
</dbReference>
<comment type="similarity">
    <text evidence="1">Belongs to the UPF0065 (bug) family.</text>
</comment>
<dbReference type="InterPro" id="IPR006311">
    <property type="entry name" value="TAT_signal"/>
</dbReference>
<accession>A0ABU1I7D9</accession>
<gene>
    <name evidence="2" type="ORF">QE399_000816</name>
</gene>
<dbReference type="Gene3D" id="3.40.190.10">
    <property type="entry name" value="Periplasmic binding protein-like II"/>
    <property type="match status" value="1"/>
</dbReference>
<dbReference type="Gene3D" id="3.40.190.150">
    <property type="entry name" value="Bordetella uptake gene, domain 1"/>
    <property type="match status" value="1"/>
</dbReference>
<dbReference type="PANTHER" id="PTHR42928">
    <property type="entry name" value="TRICARBOXYLATE-BINDING PROTEIN"/>
    <property type="match status" value="1"/>
</dbReference>
<dbReference type="SUPFAM" id="SSF53850">
    <property type="entry name" value="Periplasmic binding protein-like II"/>
    <property type="match status" value="1"/>
</dbReference>
<dbReference type="EMBL" id="JAVIZX010000001">
    <property type="protein sequence ID" value="MDR6213127.1"/>
    <property type="molecule type" value="Genomic_DNA"/>
</dbReference>
<evidence type="ECO:0000313" key="2">
    <source>
        <dbReference type="EMBL" id="MDR6213127.1"/>
    </source>
</evidence>
<evidence type="ECO:0000256" key="1">
    <source>
        <dbReference type="ARBA" id="ARBA00006987"/>
    </source>
</evidence>
<dbReference type="PROSITE" id="PS51318">
    <property type="entry name" value="TAT"/>
    <property type="match status" value="1"/>
</dbReference>
<comment type="caution">
    <text evidence="2">The sequence shown here is derived from an EMBL/GenBank/DDBJ whole genome shotgun (WGS) entry which is preliminary data.</text>
</comment>
<evidence type="ECO:0000313" key="3">
    <source>
        <dbReference type="Proteomes" id="UP001267710"/>
    </source>
</evidence>
<dbReference type="PIRSF" id="PIRSF017082">
    <property type="entry name" value="YflP"/>
    <property type="match status" value="1"/>
</dbReference>
<name>A0ABU1I7D9_9BURK</name>
<organism evidence="2 3">
    <name type="scientific">Paracidovorax wautersii</name>
    <dbReference type="NCBI Taxonomy" id="1177982"/>
    <lineage>
        <taxon>Bacteria</taxon>
        <taxon>Pseudomonadati</taxon>
        <taxon>Pseudomonadota</taxon>
        <taxon>Betaproteobacteria</taxon>
        <taxon>Burkholderiales</taxon>
        <taxon>Comamonadaceae</taxon>
        <taxon>Paracidovorax</taxon>
    </lineage>
</organism>
<proteinExistence type="inferred from homology"/>
<dbReference type="InterPro" id="IPR005064">
    <property type="entry name" value="BUG"/>
</dbReference>
<dbReference type="PANTHER" id="PTHR42928:SF5">
    <property type="entry name" value="BLR1237 PROTEIN"/>
    <property type="match status" value="1"/>
</dbReference>
<reference evidence="2 3" key="1">
    <citation type="submission" date="2023-08" db="EMBL/GenBank/DDBJ databases">
        <title>Functional and genomic diversity of the sorghum phyllosphere microbiome.</title>
        <authorList>
            <person name="Shade A."/>
        </authorList>
    </citation>
    <scope>NUCLEOTIDE SEQUENCE [LARGE SCALE GENOMIC DNA]</scope>
    <source>
        <strain evidence="2 3">SORGH_AS_0335</strain>
    </source>
</reference>